<dbReference type="EMBL" id="KB096134">
    <property type="protein sequence ID" value="ESO08050.1"/>
    <property type="molecule type" value="Genomic_DNA"/>
</dbReference>
<evidence type="ECO:0008006" key="9">
    <source>
        <dbReference type="Google" id="ProtNLM"/>
    </source>
</evidence>
<keyword evidence="3 5" id="KW-1133">Transmembrane helix</keyword>
<dbReference type="AlphaFoldDB" id="T1FMS7"/>
<evidence type="ECO:0000256" key="2">
    <source>
        <dbReference type="ARBA" id="ARBA00022692"/>
    </source>
</evidence>
<feature type="transmembrane region" description="Helical" evidence="5">
    <location>
        <begin position="309"/>
        <end position="326"/>
    </location>
</feature>
<dbReference type="Pfam" id="PF02535">
    <property type="entry name" value="Zip"/>
    <property type="match status" value="1"/>
</dbReference>
<dbReference type="EnsemblMetazoa" id="HelroT185417">
    <property type="protein sequence ID" value="HelroP185417"/>
    <property type="gene ID" value="HelroG185417"/>
</dbReference>
<evidence type="ECO:0000313" key="8">
    <source>
        <dbReference type="Proteomes" id="UP000015101"/>
    </source>
</evidence>
<feature type="transmembrane region" description="Helical" evidence="5">
    <location>
        <begin position="43"/>
        <end position="64"/>
    </location>
</feature>
<feature type="transmembrane region" description="Helical" evidence="5">
    <location>
        <begin position="183"/>
        <end position="203"/>
    </location>
</feature>
<keyword evidence="8" id="KW-1185">Reference proteome</keyword>
<dbReference type="GO" id="GO:0005886">
    <property type="term" value="C:plasma membrane"/>
    <property type="evidence" value="ECO:0000318"/>
    <property type="project" value="GO_Central"/>
</dbReference>
<evidence type="ECO:0000256" key="4">
    <source>
        <dbReference type="ARBA" id="ARBA00023136"/>
    </source>
</evidence>
<dbReference type="InParanoid" id="T1FMS7"/>
<proteinExistence type="predicted"/>
<dbReference type="OrthoDB" id="448280at2759"/>
<feature type="transmembrane region" description="Helical" evidence="5">
    <location>
        <begin position="242"/>
        <end position="269"/>
    </location>
</feature>
<reference evidence="6 8" key="2">
    <citation type="journal article" date="2013" name="Nature">
        <title>Insights into bilaterian evolution from three spiralian genomes.</title>
        <authorList>
            <person name="Simakov O."/>
            <person name="Marletaz F."/>
            <person name="Cho S.J."/>
            <person name="Edsinger-Gonzales E."/>
            <person name="Havlak P."/>
            <person name="Hellsten U."/>
            <person name="Kuo D.H."/>
            <person name="Larsson T."/>
            <person name="Lv J."/>
            <person name="Arendt D."/>
            <person name="Savage R."/>
            <person name="Osoegawa K."/>
            <person name="de Jong P."/>
            <person name="Grimwood J."/>
            <person name="Chapman J.A."/>
            <person name="Shapiro H."/>
            <person name="Aerts A."/>
            <person name="Otillar R.P."/>
            <person name="Terry A.Y."/>
            <person name="Boore J.L."/>
            <person name="Grigoriev I.V."/>
            <person name="Lindberg D.R."/>
            <person name="Seaver E.C."/>
            <person name="Weisblat D.A."/>
            <person name="Putnam N.H."/>
            <person name="Rokhsar D.S."/>
        </authorList>
    </citation>
    <scope>NUCLEOTIDE SEQUENCE</scope>
</reference>
<organism evidence="7 8">
    <name type="scientific">Helobdella robusta</name>
    <name type="common">Californian leech</name>
    <dbReference type="NCBI Taxonomy" id="6412"/>
    <lineage>
        <taxon>Eukaryota</taxon>
        <taxon>Metazoa</taxon>
        <taxon>Spiralia</taxon>
        <taxon>Lophotrochozoa</taxon>
        <taxon>Annelida</taxon>
        <taxon>Clitellata</taxon>
        <taxon>Hirudinea</taxon>
        <taxon>Rhynchobdellida</taxon>
        <taxon>Glossiphoniidae</taxon>
        <taxon>Helobdella</taxon>
    </lineage>
</organism>
<dbReference type="GeneID" id="20210126"/>
<evidence type="ECO:0000313" key="7">
    <source>
        <dbReference type="EnsemblMetazoa" id="HelroP185417"/>
    </source>
</evidence>
<dbReference type="STRING" id="6412.T1FMS7"/>
<dbReference type="GO" id="GO:0005385">
    <property type="term" value="F:zinc ion transmembrane transporter activity"/>
    <property type="evidence" value="ECO:0000318"/>
    <property type="project" value="GO_Central"/>
</dbReference>
<dbReference type="PANTHER" id="PTHR11040:SF140">
    <property type="entry name" value="ZRT (ZRT), IRT- (IRT-) LIKE PROTEIN TRANSPORTER"/>
    <property type="match status" value="1"/>
</dbReference>
<evidence type="ECO:0000313" key="6">
    <source>
        <dbReference type="EMBL" id="ESO08050.1"/>
    </source>
</evidence>
<dbReference type="CTD" id="20210126"/>
<dbReference type="FunCoup" id="T1FMS7">
    <property type="interactions" value="274"/>
</dbReference>
<protein>
    <recommendedName>
        <fullName evidence="9">Zinc/iron permease</fullName>
    </recommendedName>
</protein>
<accession>T1FMS7</accession>
<evidence type="ECO:0000256" key="3">
    <source>
        <dbReference type="ARBA" id="ARBA00022989"/>
    </source>
</evidence>
<sequence>MMQRWQVKLLAILLTLALMLVVVFIPFKIMACFKKLGSRGTRLLVTLSCFTGGVFLGTCLLFLIPEVFHLMTEPYYGFEHFPMAETTIGVGFMFIMFLERFVHSCKRKKTKKINREVQTNGCNGSTATPSPAIHEINNNEKDVQTLVQSNGETKYFQVELDNRLDEEETASVDSLTDESATKVIILFLALALDEFLGGISLGLQRTSGAVWGVLVGLLAHECVVGFSYGLQLAGLVSKKPCLSYTLGAMYALMSPVGSVVGMMIGEFVFSESINFVNGVLQGIATGVFLYVTFFEILEGKVNSKSTYKDLLAVSAGFFIMVFIALIPREGSMKQTDADYLLEHMNNKTTVQQTTYA</sequence>
<feature type="transmembrane region" description="Helical" evidence="5">
    <location>
        <begin position="84"/>
        <end position="102"/>
    </location>
</feature>
<comment type="subcellular location">
    <subcellularLocation>
        <location evidence="1">Membrane</location>
        <topology evidence="1">Multi-pass membrane protein</topology>
    </subcellularLocation>
</comment>
<feature type="transmembrane region" description="Helical" evidence="5">
    <location>
        <begin position="209"/>
        <end position="230"/>
    </location>
</feature>
<dbReference type="OMA" id="GRTIAIM"/>
<dbReference type="InterPro" id="IPR003689">
    <property type="entry name" value="ZIP"/>
</dbReference>
<dbReference type="KEGG" id="hro:HELRODRAFT_185417"/>
<gene>
    <name evidence="7" type="primary">20210126</name>
    <name evidence="6" type="ORF">HELRODRAFT_185417</name>
</gene>
<feature type="transmembrane region" description="Helical" evidence="5">
    <location>
        <begin position="275"/>
        <end position="297"/>
    </location>
</feature>
<dbReference type="PANTHER" id="PTHR11040">
    <property type="entry name" value="ZINC/IRON TRANSPORTER"/>
    <property type="match status" value="1"/>
</dbReference>
<keyword evidence="2 5" id="KW-0812">Transmembrane</keyword>
<name>T1FMS7_HELRO</name>
<dbReference type="GO" id="GO:0071577">
    <property type="term" value="P:zinc ion transmembrane transport"/>
    <property type="evidence" value="ECO:0000318"/>
    <property type="project" value="GO_Central"/>
</dbReference>
<dbReference type="eggNOG" id="KOG1558">
    <property type="taxonomic scope" value="Eukaryota"/>
</dbReference>
<feature type="transmembrane region" description="Helical" evidence="5">
    <location>
        <begin position="12"/>
        <end position="31"/>
    </location>
</feature>
<evidence type="ECO:0000256" key="1">
    <source>
        <dbReference type="ARBA" id="ARBA00004141"/>
    </source>
</evidence>
<dbReference type="HOGENOM" id="CLU_040462_1_2_1"/>
<dbReference type="EMBL" id="AMQM01003380">
    <property type="status" value="NOT_ANNOTATED_CDS"/>
    <property type="molecule type" value="Genomic_DNA"/>
</dbReference>
<evidence type="ECO:0000256" key="5">
    <source>
        <dbReference type="SAM" id="Phobius"/>
    </source>
</evidence>
<reference evidence="7" key="3">
    <citation type="submission" date="2015-06" db="UniProtKB">
        <authorList>
            <consortium name="EnsemblMetazoa"/>
        </authorList>
    </citation>
    <scope>IDENTIFICATION</scope>
</reference>
<dbReference type="Proteomes" id="UP000015101">
    <property type="component" value="Unassembled WGS sequence"/>
</dbReference>
<reference evidence="8" key="1">
    <citation type="submission" date="2012-12" db="EMBL/GenBank/DDBJ databases">
        <authorList>
            <person name="Hellsten U."/>
            <person name="Grimwood J."/>
            <person name="Chapman J.A."/>
            <person name="Shapiro H."/>
            <person name="Aerts A."/>
            <person name="Otillar R.P."/>
            <person name="Terry A.Y."/>
            <person name="Boore J.L."/>
            <person name="Simakov O."/>
            <person name="Marletaz F."/>
            <person name="Cho S.-J."/>
            <person name="Edsinger-Gonzales E."/>
            <person name="Havlak P."/>
            <person name="Kuo D.-H."/>
            <person name="Larsson T."/>
            <person name="Lv J."/>
            <person name="Arendt D."/>
            <person name="Savage R."/>
            <person name="Osoegawa K."/>
            <person name="de Jong P."/>
            <person name="Lindberg D.R."/>
            <person name="Seaver E.C."/>
            <person name="Weisblat D.A."/>
            <person name="Putnam N.H."/>
            <person name="Grigoriev I.V."/>
            <person name="Rokhsar D.S."/>
        </authorList>
    </citation>
    <scope>NUCLEOTIDE SEQUENCE</scope>
</reference>
<dbReference type="RefSeq" id="XP_009013839.1">
    <property type="nucleotide sequence ID" value="XM_009015591.1"/>
</dbReference>
<keyword evidence="4 5" id="KW-0472">Membrane</keyword>